<comment type="caution">
    <text evidence="2">The sequence shown here is derived from an EMBL/GenBank/DDBJ whole genome shotgun (WGS) entry which is preliminary data.</text>
</comment>
<organism evidence="2 3">
    <name type="scientific">Apolygus lucorum</name>
    <name type="common">Small green plant bug</name>
    <name type="synonym">Lygocoris lucorum</name>
    <dbReference type="NCBI Taxonomy" id="248454"/>
    <lineage>
        <taxon>Eukaryota</taxon>
        <taxon>Metazoa</taxon>
        <taxon>Ecdysozoa</taxon>
        <taxon>Arthropoda</taxon>
        <taxon>Hexapoda</taxon>
        <taxon>Insecta</taxon>
        <taxon>Pterygota</taxon>
        <taxon>Neoptera</taxon>
        <taxon>Paraneoptera</taxon>
        <taxon>Hemiptera</taxon>
        <taxon>Heteroptera</taxon>
        <taxon>Panheteroptera</taxon>
        <taxon>Cimicomorpha</taxon>
        <taxon>Miridae</taxon>
        <taxon>Mirini</taxon>
        <taxon>Apolygus</taxon>
    </lineage>
</organism>
<proteinExistence type="predicted"/>
<gene>
    <name evidence="2" type="ORF">GE061_010750</name>
</gene>
<evidence type="ECO:0000313" key="3">
    <source>
        <dbReference type="Proteomes" id="UP000466442"/>
    </source>
</evidence>
<feature type="region of interest" description="Disordered" evidence="1">
    <location>
        <begin position="14"/>
        <end position="105"/>
    </location>
</feature>
<evidence type="ECO:0000313" key="2">
    <source>
        <dbReference type="EMBL" id="KAF6213036.1"/>
    </source>
</evidence>
<dbReference type="OrthoDB" id="6630674at2759"/>
<protein>
    <submittedName>
        <fullName evidence="2">Uncharacterized protein</fullName>
    </submittedName>
</protein>
<dbReference type="AlphaFoldDB" id="A0A6A4JZH3"/>
<name>A0A6A4JZH3_APOLU</name>
<accession>A0A6A4JZH3</accession>
<dbReference type="Proteomes" id="UP000466442">
    <property type="component" value="Unassembled WGS sequence"/>
</dbReference>
<evidence type="ECO:0000256" key="1">
    <source>
        <dbReference type="SAM" id="MobiDB-lite"/>
    </source>
</evidence>
<feature type="compositionally biased region" description="Basic and acidic residues" evidence="1">
    <location>
        <begin position="38"/>
        <end position="47"/>
    </location>
</feature>
<keyword evidence="3" id="KW-1185">Reference proteome</keyword>
<sequence length="105" mass="11874">MMLGQLVQRLQTLSPVTSPLASPKVKRRPAKSLAARRSLKEEYREIQSEPEDAPGSEKKPKSKRRIDKLRNRRLEVSAPLQGSKSMGRLDGLKQTSLLRSEKLPQ</sequence>
<dbReference type="EMBL" id="WIXP02000003">
    <property type="protein sequence ID" value="KAF6213036.1"/>
    <property type="molecule type" value="Genomic_DNA"/>
</dbReference>
<reference evidence="2" key="1">
    <citation type="journal article" date="2021" name="Mol. Ecol. Resour.">
        <title>Apolygus lucorum genome provides insights into omnivorousness and mesophyll feeding.</title>
        <authorList>
            <person name="Liu Y."/>
            <person name="Liu H."/>
            <person name="Wang H."/>
            <person name="Huang T."/>
            <person name="Liu B."/>
            <person name="Yang B."/>
            <person name="Yin L."/>
            <person name="Li B."/>
            <person name="Zhang Y."/>
            <person name="Zhang S."/>
            <person name="Jiang F."/>
            <person name="Zhang X."/>
            <person name="Ren Y."/>
            <person name="Wang B."/>
            <person name="Wang S."/>
            <person name="Lu Y."/>
            <person name="Wu K."/>
            <person name="Fan W."/>
            <person name="Wang G."/>
        </authorList>
    </citation>
    <scope>NUCLEOTIDE SEQUENCE</scope>
    <source>
        <strain evidence="2">12Hb</strain>
    </source>
</reference>